<name>A0ABS2MU84_9FIRM</name>
<keyword evidence="2" id="KW-0547">Nucleotide-binding</keyword>
<dbReference type="GO" id="GO:0005524">
    <property type="term" value="F:ATP binding"/>
    <property type="evidence" value="ECO:0007669"/>
    <property type="project" value="UniProtKB-KW"/>
</dbReference>
<dbReference type="SUPFAM" id="SSF52540">
    <property type="entry name" value="P-loop containing nucleoside triphosphate hydrolases"/>
    <property type="match status" value="1"/>
</dbReference>
<dbReference type="PANTHER" id="PTHR42781:SF8">
    <property type="entry name" value="BICARBONATE TRANSPORT ATP-BINDING PROTEIN CMPC"/>
    <property type="match status" value="1"/>
</dbReference>
<evidence type="ECO:0000256" key="1">
    <source>
        <dbReference type="ARBA" id="ARBA00022448"/>
    </source>
</evidence>
<comment type="caution">
    <text evidence="5">The sequence shown here is derived from an EMBL/GenBank/DDBJ whole genome shotgun (WGS) entry which is preliminary data.</text>
</comment>
<dbReference type="SMART" id="SM00382">
    <property type="entry name" value="AAA"/>
    <property type="match status" value="1"/>
</dbReference>
<dbReference type="Pfam" id="PF00005">
    <property type="entry name" value="ABC_tran"/>
    <property type="match status" value="1"/>
</dbReference>
<gene>
    <name evidence="5" type="ORF">JOC49_002580</name>
</gene>
<accession>A0ABS2MU84</accession>
<dbReference type="PANTHER" id="PTHR42781">
    <property type="entry name" value="SPERMIDINE/PUTRESCINE IMPORT ATP-BINDING PROTEIN POTA"/>
    <property type="match status" value="1"/>
</dbReference>
<dbReference type="EMBL" id="JAFBDT010000046">
    <property type="protein sequence ID" value="MBM7563006.1"/>
    <property type="molecule type" value="Genomic_DNA"/>
</dbReference>
<dbReference type="InterPro" id="IPR027417">
    <property type="entry name" value="P-loop_NTPase"/>
</dbReference>
<dbReference type="InterPro" id="IPR003593">
    <property type="entry name" value="AAA+_ATPase"/>
</dbReference>
<dbReference type="Proteomes" id="UP000767854">
    <property type="component" value="Unassembled WGS sequence"/>
</dbReference>
<evidence type="ECO:0000256" key="2">
    <source>
        <dbReference type="ARBA" id="ARBA00022741"/>
    </source>
</evidence>
<proteinExistence type="predicted"/>
<keyword evidence="1" id="KW-0813">Transport</keyword>
<dbReference type="PROSITE" id="PS00211">
    <property type="entry name" value="ABC_TRANSPORTER_1"/>
    <property type="match status" value="1"/>
</dbReference>
<feature type="domain" description="ABC transporter" evidence="4">
    <location>
        <begin position="2"/>
        <end position="218"/>
    </location>
</feature>
<dbReference type="Gene3D" id="3.40.50.300">
    <property type="entry name" value="P-loop containing nucleotide triphosphate hydrolases"/>
    <property type="match status" value="1"/>
</dbReference>
<sequence length="232" mass="25423">MISLEGLSYSYGENLALNKMKLTVEAGTTTAIIGPSGCGKTTLLYLLAGLLPMPEPFLKPSGIVLQNYGLFPWKTVKANIGLGLDRGLVKKSEMNARTDEMLELLGIQEIANRYPNQISGGQRQRAAIARTLISNPDILLLDEASSALDALSKEKIQNLLLELFRKRPMTLVFVTHSIEEAVFLGQKIVVMHQGSLSKVIENSNMGMKNHRASKQFYDTCLAVRTALEAGDD</sequence>
<dbReference type="InterPro" id="IPR050093">
    <property type="entry name" value="ABC_SmlMolc_Importer"/>
</dbReference>
<dbReference type="PROSITE" id="PS50893">
    <property type="entry name" value="ABC_TRANSPORTER_2"/>
    <property type="match status" value="1"/>
</dbReference>
<evidence type="ECO:0000256" key="3">
    <source>
        <dbReference type="ARBA" id="ARBA00022840"/>
    </source>
</evidence>
<keyword evidence="3 5" id="KW-0067">ATP-binding</keyword>
<dbReference type="InterPro" id="IPR003439">
    <property type="entry name" value="ABC_transporter-like_ATP-bd"/>
</dbReference>
<evidence type="ECO:0000313" key="5">
    <source>
        <dbReference type="EMBL" id="MBM7563006.1"/>
    </source>
</evidence>
<organism evidence="5 6">
    <name type="scientific">Fusibacter tunisiensis</name>
    <dbReference type="NCBI Taxonomy" id="1008308"/>
    <lineage>
        <taxon>Bacteria</taxon>
        <taxon>Bacillati</taxon>
        <taxon>Bacillota</taxon>
        <taxon>Clostridia</taxon>
        <taxon>Eubacteriales</taxon>
        <taxon>Eubacteriales Family XII. Incertae Sedis</taxon>
        <taxon>Fusibacter</taxon>
    </lineage>
</organism>
<dbReference type="RefSeq" id="WP_204665430.1">
    <property type="nucleotide sequence ID" value="NZ_JAFBDT010000046.1"/>
</dbReference>
<protein>
    <submittedName>
        <fullName evidence="5">NitT/TauT family transport system ATP-binding protein</fullName>
    </submittedName>
</protein>
<keyword evidence="6" id="KW-1185">Reference proteome</keyword>
<evidence type="ECO:0000313" key="6">
    <source>
        <dbReference type="Proteomes" id="UP000767854"/>
    </source>
</evidence>
<reference evidence="5 6" key="1">
    <citation type="submission" date="2021-01" db="EMBL/GenBank/DDBJ databases">
        <title>Genomic Encyclopedia of Type Strains, Phase IV (KMG-IV): sequencing the most valuable type-strain genomes for metagenomic binning, comparative biology and taxonomic classification.</title>
        <authorList>
            <person name="Goeker M."/>
        </authorList>
    </citation>
    <scope>NUCLEOTIDE SEQUENCE [LARGE SCALE GENOMIC DNA]</scope>
    <source>
        <strain evidence="5 6">DSM 24436</strain>
    </source>
</reference>
<evidence type="ECO:0000259" key="4">
    <source>
        <dbReference type="PROSITE" id="PS50893"/>
    </source>
</evidence>
<dbReference type="InterPro" id="IPR017871">
    <property type="entry name" value="ABC_transporter-like_CS"/>
</dbReference>